<organism evidence="1 2">
    <name type="scientific">Candidatus Kerfeldbacteria bacterium RIFCSPHIGHO2_02_FULL_42_14</name>
    <dbReference type="NCBI Taxonomy" id="1798540"/>
    <lineage>
        <taxon>Bacteria</taxon>
        <taxon>Candidatus Kerfeldiibacteriota</taxon>
    </lineage>
</organism>
<evidence type="ECO:0008006" key="3">
    <source>
        <dbReference type="Google" id="ProtNLM"/>
    </source>
</evidence>
<dbReference type="GO" id="GO:0006094">
    <property type="term" value="P:gluconeogenesis"/>
    <property type="evidence" value="ECO:0007669"/>
    <property type="project" value="InterPro"/>
</dbReference>
<proteinExistence type="predicted"/>
<reference evidence="1 2" key="1">
    <citation type="journal article" date="2016" name="Nat. Commun.">
        <title>Thousands of microbial genomes shed light on interconnected biogeochemical processes in an aquifer system.</title>
        <authorList>
            <person name="Anantharaman K."/>
            <person name="Brown C.T."/>
            <person name="Hug L.A."/>
            <person name="Sharon I."/>
            <person name="Castelle C.J."/>
            <person name="Probst A.J."/>
            <person name="Thomas B.C."/>
            <person name="Singh A."/>
            <person name="Wilkins M.J."/>
            <person name="Karaoz U."/>
            <person name="Brodie E.L."/>
            <person name="Williams K.H."/>
            <person name="Hubbard S.S."/>
            <person name="Banfield J.F."/>
        </authorList>
    </citation>
    <scope>NUCLEOTIDE SEQUENCE [LARGE SCALE GENOMIC DNA]</scope>
</reference>
<gene>
    <name evidence="1" type="ORF">A3B74_00675</name>
</gene>
<dbReference type="Proteomes" id="UP000177165">
    <property type="component" value="Unassembled WGS sequence"/>
</dbReference>
<evidence type="ECO:0000313" key="2">
    <source>
        <dbReference type="Proteomes" id="UP000177165"/>
    </source>
</evidence>
<dbReference type="InterPro" id="IPR001272">
    <property type="entry name" value="PEP_carboxykinase_ATP"/>
</dbReference>
<dbReference type="GO" id="GO:0005524">
    <property type="term" value="F:ATP binding"/>
    <property type="evidence" value="ECO:0007669"/>
    <property type="project" value="InterPro"/>
</dbReference>
<accession>A0A1G2ARS1</accession>
<dbReference type="AlphaFoldDB" id="A0A1G2ARS1"/>
<dbReference type="InterPro" id="IPR013035">
    <property type="entry name" value="PEP_carboxykinase_C"/>
</dbReference>
<dbReference type="Pfam" id="PF01293">
    <property type="entry name" value="PEPCK_ATP"/>
    <property type="match status" value="1"/>
</dbReference>
<dbReference type="STRING" id="1798540.A3B74_00675"/>
<dbReference type="SUPFAM" id="SSF53795">
    <property type="entry name" value="PEP carboxykinase-like"/>
    <property type="match status" value="1"/>
</dbReference>
<dbReference type="GO" id="GO:0004612">
    <property type="term" value="F:phosphoenolpyruvate carboxykinase (ATP) activity"/>
    <property type="evidence" value="ECO:0007669"/>
    <property type="project" value="InterPro"/>
</dbReference>
<dbReference type="Gene3D" id="3.90.228.20">
    <property type="match status" value="1"/>
</dbReference>
<protein>
    <recommendedName>
        <fullName evidence="3">Phosphoenolpyruvate carboxykinase (ATP)</fullName>
    </recommendedName>
</protein>
<name>A0A1G2ARS1_9BACT</name>
<sequence>MAENVDNYILSKVSFKEIVDERGISKDGWDFVIWTQNSRSIIPMSAIKNAANFRNIPQVKLMGILNRDAGSDAATPGILRFTSPAQATAYFMLGETTKTSVAGKEHGRIRSPFTQPFFPRIHRLQAERFSEIARSMKGVEMWMMNTGFIGGDAQDVSAGRALKIKIPHSSAMLEVMIEGKIRWQRDPDFGYEIANVNAPENAMLLKQIPREILNPRLLYEKQGRLKEYNAWVR</sequence>
<comment type="caution">
    <text evidence="1">The sequence shown here is derived from an EMBL/GenBank/DDBJ whole genome shotgun (WGS) entry which is preliminary data.</text>
</comment>
<evidence type="ECO:0000313" key="1">
    <source>
        <dbReference type="EMBL" id="OGY79345.1"/>
    </source>
</evidence>
<dbReference type="EMBL" id="MHKB01000009">
    <property type="protein sequence ID" value="OGY79345.1"/>
    <property type="molecule type" value="Genomic_DNA"/>
</dbReference>